<reference evidence="4" key="1">
    <citation type="submission" date="2016-11" db="EMBL/GenBank/DDBJ databases">
        <authorList>
            <person name="Varghese N."/>
            <person name="Submissions S."/>
        </authorList>
    </citation>
    <scope>NUCLEOTIDE SEQUENCE [LARGE SCALE GENOMIC DNA]</scope>
    <source>
        <strain evidence="4">DSM 24786</strain>
    </source>
</reference>
<name>A0A1K1M1J1_9FLAO</name>
<dbReference type="Proteomes" id="UP000183257">
    <property type="component" value="Unassembled WGS sequence"/>
</dbReference>
<dbReference type="STRING" id="76595.SAMN05660313_00261"/>
<gene>
    <name evidence="3" type="ORF">SAMN05660313_00261</name>
</gene>
<feature type="domain" description="N-acetyltransferase" evidence="2">
    <location>
        <begin position="15"/>
        <end position="155"/>
    </location>
</feature>
<dbReference type="InterPro" id="IPR050769">
    <property type="entry name" value="NAT_camello-type"/>
</dbReference>
<keyword evidence="4" id="KW-1185">Reference proteome</keyword>
<dbReference type="CDD" id="cd04301">
    <property type="entry name" value="NAT_SF"/>
    <property type="match status" value="1"/>
</dbReference>
<dbReference type="PROSITE" id="PS51186">
    <property type="entry name" value="GNAT"/>
    <property type="match status" value="1"/>
</dbReference>
<dbReference type="PANTHER" id="PTHR13947:SF37">
    <property type="entry name" value="LD18367P"/>
    <property type="match status" value="1"/>
</dbReference>
<evidence type="ECO:0000256" key="1">
    <source>
        <dbReference type="ARBA" id="ARBA00022679"/>
    </source>
</evidence>
<dbReference type="InterPro" id="IPR000182">
    <property type="entry name" value="GNAT_dom"/>
</dbReference>
<sequence length="155" mass="18004">MNNLTFIPFQPKYAKTFKKLNLDWIKKFFEVEEKDIELLDNCEDTIINKGGYIFFVKLNDTIVGCVAYIKIEDNVYELGKMAVDEAYQGKQIGQALLNYAIDFAKEEQWSKVILYSSVKLTNALHIYKKIGFVEIPVEPDVVYKRSSIKMELNLN</sequence>
<dbReference type="Pfam" id="PF00583">
    <property type="entry name" value="Acetyltransf_1"/>
    <property type="match status" value="1"/>
</dbReference>
<accession>A0A1K1M1J1</accession>
<evidence type="ECO:0000259" key="2">
    <source>
        <dbReference type="PROSITE" id="PS51186"/>
    </source>
</evidence>
<keyword evidence="1 3" id="KW-0808">Transferase</keyword>
<dbReference type="GO" id="GO:0008080">
    <property type="term" value="F:N-acetyltransferase activity"/>
    <property type="evidence" value="ECO:0007669"/>
    <property type="project" value="InterPro"/>
</dbReference>
<dbReference type="SUPFAM" id="SSF55729">
    <property type="entry name" value="Acyl-CoA N-acyltransferases (Nat)"/>
    <property type="match status" value="1"/>
</dbReference>
<dbReference type="EMBL" id="FPIY01000001">
    <property type="protein sequence ID" value="SFW16985.1"/>
    <property type="molecule type" value="Genomic_DNA"/>
</dbReference>
<dbReference type="Gene3D" id="3.40.630.30">
    <property type="match status" value="1"/>
</dbReference>
<dbReference type="AlphaFoldDB" id="A0A1K1M1J1"/>
<protein>
    <submittedName>
        <fullName evidence="3">Acetyltransferase (GNAT) domain-containing protein</fullName>
    </submittedName>
</protein>
<dbReference type="InterPro" id="IPR016181">
    <property type="entry name" value="Acyl_CoA_acyltransferase"/>
</dbReference>
<evidence type="ECO:0000313" key="3">
    <source>
        <dbReference type="EMBL" id="SFW16985.1"/>
    </source>
</evidence>
<organism evidence="3 4">
    <name type="scientific">Cellulophaga fucicola</name>
    <dbReference type="NCBI Taxonomy" id="76595"/>
    <lineage>
        <taxon>Bacteria</taxon>
        <taxon>Pseudomonadati</taxon>
        <taxon>Bacteroidota</taxon>
        <taxon>Flavobacteriia</taxon>
        <taxon>Flavobacteriales</taxon>
        <taxon>Flavobacteriaceae</taxon>
        <taxon>Cellulophaga</taxon>
    </lineage>
</organism>
<dbReference type="PANTHER" id="PTHR13947">
    <property type="entry name" value="GNAT FAMILY N-ACETYLTRANSFERASE"/>
    <property type="match status" value="1"/>
</dbReference>
<dbReference type="RefSeq" id="WP_072301954.1">
    <property type="nucleotide sequence ID" value="NZ_FPIY01000001.1"/>
</dbReference>
<dbReference type="OrthoDB" id="1431064at2"/>
<evidence type="ECO:0000313" key="4">
    <source>
        <dbReference type="Proteomes" id="UP000183257"/>
    </source>
</evidence>
<proteinExistence type="predicted"/>